<dbReference type="RefSeq" id="WP_258569469.1">
    <property type="nucleotide sequence ID" value="NZ_JAKUDN010000002.1"/>
</dbReference>
<protein>
    <recommendedName>
        <fullName evidence="3">Tetratricopeptide repeat protein</fullName>
    </recommendedName>
</protein>
<dbReference type="EMBL" id="JAKUDN010000002">
    <property type="protein sequence ID" value="MCP8352364.1"/>
    <property type="molecule type" value="Genomic_DNA"/>
</dbReference>
<name>A0ABT1L5B0_9GAMM</name>
<proteinExistence type="predicted"/>
<comment type="caution">
    <text evidence="1">The sequence shown here is derived from an EMBL/GenBank/DDBJ whole genome shotgun (WGS) entry which is preliminary data.</text>
</comment>
<reference evidence="1 2" key="1">
    <citation type="journal article" date="2022" name="Nat. Microbiol.">
        <title>The microbiome of a bacterivorous marine choanoflagellate contains a resource-demanding obligate bacterial associate.</title>
        <authorList>
            <person name="Needham D.M."/>
            <person name="Poirier C."/>
            <person name="Bachy C."/>
            <person name="George E.E."/>
            <person name="Wilken S."/>
            <person name="Yung C.C.M."/>
            <person name="Limardo A.J."/>
            <person name="Morando M."/>
            <person name="Sudek L."/>
            <person name="Malmstrom R.R."/>
            <person name="Keeling P.J."/>
            <person name="Santoro A.E."/>
            <person name="Worden A.Z."/>
        </authorList>
    </citation>
    <scope>NUCLEOTIDE SEQUENCE [LARGE SCALE GENOMIC DNA]</scope>
    <source>
        <strain evidence="1 2">Comchoano-2</strain>
    </source>
</reference>
<evidence type="ECO:0008006" key="3">
    <source>
        <dbReference type="Google" id="ProtNLM"/>
    </source>
</evidence>
<organism evidence="1 2">
    <name type="scientific">Candidatus Synchoanobacter obligatus</name>
    <dbReference type="NCBI Taxonomy" id="2919597"/>
    <lineage>
        <taxon>Bacteria</taxon>
        <taxon>Pseudomonadati</taxon>
        <taxon>Pseudomonadota</taxon>
        <taxon>Gammaproteobacteria</taxon>
        <taxon>Candidatus Comchoanobacterales</taxon>
        <taxon>Candidatus Comchoanobacteraceae</taxon>
        <taxon>Candidatus Synchoanobacter</taxon>
    </lineage>
</organism>
<gene>
    <name evidence="1" type="ORF">MKS91_03555</name>
</gene>
<dbReference type="Proteomes" id="UP001320768">
    <property type="component" value="Unassembled WGS sequence"/>
</dbReference>
<evidence type="ECO:0000313" key="2">
    <source>
        <dbReference type="Proteomes" id="UP001320768"/>
    </source>
</evidence>
<evidence type="ECO:0000313" key="1">
    <source>
        <dbReference type="EMBL" id="MCP8352364.1"/>
    </source>
</evidence>
<keyword evidence="2" id="KW-1185">Reference proteome</keyword>
<accession>A0ABT1L5B0</accession>
<sequence length="478" mass="54468">MLKNLLKTFQDATCISKSKLWPIITDHYKKTGISAWDQSVPYIVTNTTLCAQYHARAINVHAQHLPYKQHSYIIIDYGAGIGQHTFHLAKALMTESLSQPLDMFVIYMADVSNDCLDFWKNHPQLQPFIDSGLIKPVQLSGEWLHDLKKVCLDNHPHYCLIANYLLDSMPFMGYEHHTLQSLSLQSPRKHLTPEFSGPLDALKLKLGNLNTKTHHTYPNLLKRYQKIPRYTIPSLAIDFIQQFFHQNPDNLMLINDKMFLTPESFNYDESFNLNLEGNFSTTVNMDAVAQCLPSNTCLHTITQHYPIIQTVAIGHIDYTPPTNPSCSDGAAILHFLRTQSSIPNQICLSIAPLLHHDSFCLEVFSQTITPDQTKAEHTQNMIEACLEQHFHKPSDYILLHASKMMRRLGHYALAKDYLKRYQKKHITNGAYHLEAGILAHCMNKHSEALEQLTLAAQDPITAASANTLIQQMRDTVNE</sequence>